<comment type="caution">
    <text evidence="1">The sequence shown here is derived from an EMBL/GenBank/DDBJ whole genome shotgun (WGS) entry which is preliminary data.</text>
</comment>
<protein>
    <submittedName>
        <fullName evidence="1">Uncharacterized protein</fullName>
    </submittedName>
</protein>
<dbReference type="SUPFAM" id="SSF52172">
    <property type="entry name" value="CheY-like"/>
    <property type="match status" value="1"/>
</dbReference>
<dbReference type="InterPro" id="IPR016024">
    <property type="entry name" value="ARM-type_fold"/>
</dbReference>
<proteinExistence type="predicted"/>
<dbReference type="InterPro" id="IPR011006">
    <property type="entry name" value="CheY-like_superfamily"/>
</dbReference>
<evidence type="ECO:0000313" key="2">
    <source>
        <dbReference type="Proteomes" id="UP000709959"/>
    </source>
</evidence>
<evidence type="ECO:0000313" key="1">
    <source>
        <dbReference type="EMBL" id="MBK8571886.1"/>
    </source>
</evidence>
<dbReference type="InterPro" id="IPR011989">
    <property type="entry name" value="ARM-like"/>
</dbReference>
<dbReference type="AlphaFoldDB" id="A0A936F0R6"/>
<dbReference type="EMBL" id="JADKCH010000002">
    <property type="protein sequence ID" value="MBK8571886.1"/>
    <property type="molecule type" value="Genomic_DNA"/>
</dbReference>
<accession>A0A936F0R6</accession>
<dbReference type="SUPFAM" id="SSF48371">
    <property type="entry name" value="ARM repeat"/>
    <property type="match status" value="1"/>
</dbReference>
<dbReference type="Proteomes" id="UP000709959">
    <property type="component" value="Unassembled WGS sequence"/>
</dbReference>
<sequence length="890" mass="97588">MATPLRHMPTTPLDELRGWLESPMETDAGAQVRLNQLLQQLRQLALPELGSRLVKPSTPPTLKRFLFSLTAKFDWPEWVPWLLQVLQHEADLGVFDEGCAALGRLELRSAREALQKLETQRTDPDRQLILRRELGTADPQQPLSFYLGRLLEGEANPRLAHQGARGLALVAEPGDLPALWEALPGADPLAFRLLLRAVTELPGEPQGALLLGLFQETLQTLEDLESLEALTQQVQVGARTAARSVLVAALAARMGGQHPEVIRALQEALDAGEEGHPIPPVERLREEAKGPYERFVTDSLIVLLEGKVARFSALVTEAQDTAIRQQASLGLTLNLVCEALVHRVTAGSLASGQAVPILQDAFDRFAHSEGLDYAFCRLVPATDESALGRVLAVSDPKRRLACLDVLGAREEDALMPFFMRAMQDGIVEVGHRAMHHLGKLPSSFPAVMGLFQSGQPEQIRTALRIFTVNGTKAAAEPLMAFLRTDVRDDLLLEAVEALGATHCPSASTVLLDLLHDGKPARLQEALVEALAGLATPEAGLGLLTKSAHLKLSQVLIRALEGLLAAFPGFECPLPVECLPSLEQLITRCCDDREGEGQRLRAILATQHLYCFDQGLYSRLKDSFSDFLFDLRTKGDWDRDTNDRVAAIVKELGRRSASLSHIAGSEEKIRAMLNGLPPKGPGRAPALLALREALQDPEFILRTELARELSAFVIQESQRTDQDWRELARLCEIGGLSRQQDLVEPLKDIFKGAAGLGLRSAAKEALLALGLDEAAIHRRAPIATILLLEPSAFFRKRLTAALGSKWEVREAGSRTEAAPLLTERPVDLLISEQADAMGDLRPWLKMQVETRRCRQVLLSTAARDTSPGEPWLMGTLYKPYAPEALLKTLES</sequence>
<reference evidence="1 2" key="1">
    <citation type="submission" date="2020-10" db="EMBL/GenBank/DDBJ databases">
        <title>Connecting structure to function with the recovery of over 1000 high-quality activated sludge metagenome-assembled genomes encoding full-length rRNA genes using long-read sequencing.</title>
        <authorList>
            <person name="Singleton C.M."/>
            <person name="Petriglieri F."/>
            <person name="Kristensen J.M."/>
            <person name="Kirkegaard R.H."/>
            <person name="Michaelsen T.Y."/>
            <person name="Andersen M.H."/>
            <person name="Karst S.M."/>
            <person name="Dueholm M.S."/>
            <person name="Nielsen P.H."/>
            <person name="Albertsen M."/>
        </authorList>
    </citation>
    <scope>NUCLEOTIDE SEQUENCE [LARGE SCALE GENOMIC DNA]</scope>
    <source>
        <strain evidence="1">OdNE_18-Q3-R46-58_MAXAC.008</strain>
    </source>
</reference>
<dbReference type="Gene3D" id="1.25.10.10">
    <property type="entry name" value="Leucine-rich Repeat Variant"/>
    <property type="match status" value="1"/>
</dbReference>
<organism evidence="1 2">
    <name type="scientific">Candidatus Geothrix odensensis</name>
    <dbReference type="NCBI Taxonomy" id="2954440"/>
    <lineage>
        <taxon>Bacteria</taxon>
        <taxon>Pseudomonadati</taxon>
        <taxon>Acidobacteriota</taxon>
        <taxon>Holophagae</taxon>
        <taxon>Holophagales</taxon>
        <taxon>Holophagaceae</taxon>
        <taxon>Geothrix</taxon>
    </lineage>
</organism>
<gene>
    <name evidence="1" type="ORF">IPN91_04410</name>
</gene>
<name>A0A936F0R6_9BACT</name>